<gene>
    <name evidence="1" type="ORF">CHM34_18345</name>
</gene>
<sequence length="59" mass="6884">MQIGFERTDDNSNMYIKSEEGKNIIVSEIFVDDIVFGGKEVLCKSFVEKIKHEFEMSMF</sequence>
<proteinExistence type="predicted"/>
<organism evidence="1 2">
    <name type="scientific">Paludifilum halophilum</name>
    <dbReference type="NCBI Taxonomy" id="1642702"/>
    <lineage>
        <taxon>Bacteria</taxon>
        <taxon>Bacillati</taxon>
        <taxon>Bacillota</taxon>
        <taxon>Bacilli</taxon>
        <taxon>Bacillales</taxon>
        <taxon>Thermoactinomycetaceae</taxon>
        <taxon>Paludifilum</taxon>
    </lineage>
</organism>
<evidence type="ECO:0000313" key="2">
    <source>
        <dbReference type="Proteomes" id="UP000215459"/>
    </source>
</evidence>
<evidence type="ECO:0000313" key="1">
    <source>
        <dbReference type="EMBL" id="OYD06056.1"/>
    </source>
</evidence>
<comment type="caution">
    <text evidence="1">The sequence shown here is derived from an EMBL/GenBank/DDBJ whole genome shotgun (WGS) entry which is preliminary data.</text>
</comment>
<dbReference type="Proteomes" id="UP000215459">
    <property type="component" value="Unassembled WGS sequence"/>
</dbReference>
<reference evidence="1 2" key="1">
    <citation type="submission" date="2017-07" db="EMBL/GenBank/DDBJ databases">
        <title>The genome sequence of Paludifilum halophilum highlights mechanisms for microbial adaptation to high salt environemnts.</title>
        <authorList>
            <person name="Belbahri L."/>
        </authorList>
    </citation>
    <scope>NUCLEOTIDE SEQUENCE [LARGE SCALE GENOMIC DNA]</scope>
    <source>
        <strain evidence="1 2">DSM 102817</strain>
    </source>
</reference>
<keyword evidence="2" id="KW-1185">Reference proteome</keyword>
<protein>
    <submittedName>
        <fullName evidence="1">Uncharacterized protein</fullName>
    </submittedName>
</protein>
<dbReference type="AlphaFoldDB" id="A0A235B186"/>
<name>A0A235B186_9BACL</name>
<dbReference type="EMBL" id="NOWF01000043">
    <property type="protein sequence ID" value="OYD06056.1"/>
    <property type="molecule type" value="Genomic_DNA"/>
</dbReference>
<accession>A0A235B186</accession>